<dbReference type="EMBL" id="HBIJ01011851">
    <property type="protein sequence ID" value="CAE0367333.1"/>
    <property type="molecule type" value="Transcribed_RNA"/>
</dbReference>
<reference evidence="4" key="1">
    <citation type="submission" date="2021-01" db="EMBL/GenBank/DDBJ databases">
        <authorList>
            <person name="Corre E."/>
            <person name="Pelletier E."/>
            <person name="Niang G."/>
            <person name="Scheremetjew M."/>
            <person name="Finn R."/>
            <person name="Kale V."/>
            <person name="Holt S."/>
            <person name="Cochrane G."/>
            <person name="Meng A."/>
            <person name="Brown T."/>
            <person name="Cohen L."/>
        </authorList>
    </citation>
    <scope>NUCLEOTIDE SEQUENCE</scope>
    <source>
        <strain evidence="4">CCMP1510</strain>
    </source>
</reference>
<dbReference type="EMBL" id="HBIJ01011856">
    <property type="protein sequence ID" value="CAE0367338.1"/>
    <property type="molecule type" value="Transcribed_RNA"/>
</dbReference>
<evidence type="ECO:0000313" key="3">
    <source>
        <dbReference type="EMBL" id="CAE0367333.1"/>
    </source>
</evidence>
<feature type="domain" description="Pseudouridine synthase RsuA/RluA-like" evidence="2">
    <location>
        <begin position="31"/>
        <end position="192"/>
    </location>
</feature>
<gene>
    <name evidence="3" type="ORF">ALAG00032_LOCUS8082</name>
    <name evidence="4" type="ORF">ALAG00032_LOCUS8086</name>
    <name evidence="5" type="ORF">ALAG00032_LOCUS8087</name>
</gene>
<dbReference type="Pfam" id="PF00849">
    <property type="entry name" value="PseudoU_synth_2"/>
    <property type="match status" value="1"/>
</dbReference>
<comment type="similarity">
    <text evidence="1">Belongs to the pseudouridine synthase RluA family.</text>
</comment>
<dbReference type="GO" id="GO:0003723">
    <property type="term" value="F:RNA binding"/>
    <property type="evidence" value="ECO:0007669"/>
    <property type="project" value="InterPro"/>
</dbReference>
<dbReference type="PANTHER" id="PTHR21600">
    <property type="entry name" value="MITOCHONDRIAL RNA PSEUDOURIDINE SYNTHASE"/>
    <property type="match status" value="1"/>
</dbReference>
<dbReference type="InterPro" id="IPR006145">
    <property type="entry name" value="PsdUridine_synth_RsuA/RluA"/>
</dbReference>
<accession>A0A6S8CJW7</accession>
<name>A0A6S8CJW7_9STRA</name>
<evidence type="ECO:0000259" key="2">
    <source>
        <dbReference type="Pfam" id="PF00849"/>
    </source>
</evidence>
<dbReference type="InterPro" id="IPR050188">
    <property type="entry name" value="RluA_PseudoU_synthase"/>
</dbReference>
<dbReference type="InterPro" id="IPR020103">
    <property type="entry name" value="PsdUridine_synth_cat_dom_sf"/>
</dbReference>
<dbReference type="Gene3D" id="3.30.2350.10">
    <property type="entry name" value="Pseudouridine synthase"/>
    <property type="match status" value="1"/>
</dbReference>
<proteinExistence type="inferred from homology"/>
<dbReference type="EMBL" id="HBIJ01011855">
    <property type="protein sequence ID" value="CAE0367337.1"/>
    <property type="molecule type" value="Transcribed_RNA"/>
</dbReference>
<organism evidence="4">
    <name type="scientific">Aureoumbra lagunensis</name>
    <dbReference type="NCBI Taxonomy" id="44058"/>
    <lineage>
        <taxon>Eukaryota</taxon>
        <taxon>Sar</taxon>
        <taxon>Stramenopiles</taxon>
        <taxon>Ochrophyta</taxon>
        <taxon>Pelagophyceae</taxon>
        <taxon>Pelagomonadales</taxon>
        <taxon>Aureoumbra</taxon>
    </lineage>
</organism>
<protein>
    <recommendedName>
        <fullName evidence="2">Pseudouridine synthase RsuA/RluA-like domain-containing protein</fullName>
    </recommendedName>
</protein>
<sequence>MQKKIIIAIAAVSRIVGLEPVVQVLYRKNAVAVVAKPPSVPVHASPYVGGTIKKIEEKPLLQRARDALGSRINLVHRLDRGASGCVLCVCIDRCREPQTLTSELHEALRVGRKRYVALVRGTRVFKGQSLGDNHTWFDIERPIKDSRGKINDARTSFRFLGYANHLNSDRCSLVLAEPQRSGRWHQIRRHLNGLSHPIIGDSSHGNSQTNRFWREHRGLPAERILLHLARIQIPPTSACPEGIDVSCPLPSDFSEILASDTLTEITTSPIARQLFQEETSLYLPLSKALQVY</sequence>
<evidence type="ECO:0000256" key="1">
    <source>
        <dbReference type="ARBA" id="ARBA00010876"/>
    </source>
</evidence>
<dbReference type="AlphaFoldDB" id="A0A6S8CJW7"/>
<evidence type="ECO:0000313" key="5">
    <source>
        <dbReference type="EMBL" id="CAE0367338.1"/>
    </source>
</evidence>
<evidence type="ECO:0000313" key="4">
    <source>
        <dbReference type="EMBL" id="CAE0367337.1"/>
    </source>
</evidence>
<dbReference type="SUPFAM" id="SSF55120">
    <property type="entry name" value="Pseudouridine synthase"/>
    <property type="match status" value="1"/>
</dbReference>
<dbReference type="GO" id="GO:0000455">
    <property type="term" value="P:enzyme-directed rRNA pseudouridine synthesis"/>
    <property type="evidence" value="ECO:0007669"/>
    <property type="project" value="TreeGrafter"/>
</dbReference>
<dbReference type="GO" id="GO:0009982">
    <property type="term" value="F:pseudouridine synthase activity"/>
    <property type="evidence" value="ECO:0007669"/>
    <property type="project" value="InterPro"/>
</dbReference>
<dbReference type="PANTHER" id="PTHR21600:SF87">
    <property type="entry name" value="RNA PSEUDOURIDYLATE SYNTHASE DOMAIN-CONTAINING PROTEIN 1"/>
    <property type="match status" value="1"/>
</dbReference>